<keyword evidence="2" id="KW-1185">Reference proteome</keyword>
<dbReference type="Proteomes" id="UP000246740">
    <property type="component" value="Unassembled WGS sequence"/>
</dbReference>
<proteinExistence type="predicted"/>
<dbReference type="EMBL" id="KZ819201">
    <property type="protein sequence ID" value="PWY97883.1"/>
    <property type="molecule type" value="Genomic_DNA"/>
</dbReference>
<organism evidence="1 2">
    <name type="scientific">Testicularia cyperi</name>
    <dbReference type="NCBI Taxonomy" id="1882483"/>
    <lineage>
        <taxon>Eukaryota</taxon>
        <taxon>Fungi</taxon>
        <taxon>Dikarya</taxon>
        <taxon>Basidiomycota</taxon>
        <taxon>Ustilaginomycotina</taxon>
        <taxon>Ustilaginomycetes</taxon>
        <taxon>Ustilaginales</taxon>
        <taxon>Anthracoideaceae</taxon>
        <taxon>Testicularia</taxon>
    </lineage>
</organism>
<name>A0A317XHY2_9BASI</name>
<protein>
    <submittedName>
        <fullName evidence="1">Uncharacterized protein</fullName>
    </submittedName>
</protein>
<accession>A0A317XHY2</accession>
<gene>
    <name evidence="1" type="ORF">BCV70DRAFT_42612</name>
</gene>
<sequence>MLATVCCNQPFLVCGCRIPRARSVPARQGAASGIMGCEIAKPCAYTLVKVLYCKYNSARPVEHIASSHRRRRRSSCSTSSHNCCACRPYPHFERSISITSSLGDSLLEVETKFVLDRIVAASLFAACRTGVRRTTPSRLINHLHVGDHDISSVRITFGIRSESRAQVTDSYQHA</sequence>
<reference evidence="1 2" key="1">
    <citation type="journal article" date="2018" name="Mol. Biol. Evol.">
        <title>Broad Genomic Sampling Reveals a Smut Pathogenic Ancestry of the Fungal Clade Ustilaginomycotina.</title>
        <authorList>
            <person name="Kijpornyongpan T."/>
            <person name="Mondo S.J."/>
            <person name="Barry K."/>
            <person name="Sandor L."/>
            <person name="Lee J."/>
            <person name="Lipzen A."/>
            <person name="Pangilinan J."/>
            <person name="LaButti K."/>
            <person name="Hainaut M."/>
            <person name="Henrissat B."/>
            <person name="Grigoriev I.V."/>
            <person name="Spatafora J.W."/>
            <person name="Aime M.C."/>
        </authorList>
    </citation>
    <scope>NUCLEOTIDE SEQUENCE [LARGE SCALE GENOMIC DNA]</scope>
    <source>
        <strain evidence="1 2">MCA 3645</strain>
    </source>
</reference>
<evidence type="ECO:0000313" key="2">
    <source>
        <dbReference type="Proteomes" id="UP000246740"/>
    </source>
</evidence>
<dbReference type="InParanoid" id="A0A317XHY2"/>
<dbReference type="AlphaFoldDB" id="A0A317XHY2"/>
<evidence type="ECO:0000313" key="1">
    <source>
        <dbReference type="EMBL" id="PWY97883.1"/>
    </source>
</evidence>